<reference evidence="5 6" key="1">
    <citation type="submission" date="2024-07" db="EMBL/GenBank/DDBJ databases">
        <authorList>
            <person name="Thanompreechachai J."/>
            <person name="Duangmal K."/>
        </authorList>
    </citation>
    <scope>NUCLEOTIDE SEQUENCE [LARGE SCALE GENOMIC DNA]</scope>
    <source>
        <strain evidence="5 6">TBRC 1896</strain>
    </source>
</reference>
<evidence type="ECO:0000313" key="6">
    <source>
        <dbReference type="Proteomes" id="UP001566476"/>
    </source>
</evidence>
<dbReference type="Proteomes" id="UP001566476">
    <property type="component" value="Unassembled WGS sequence"/>
</dbReference>
<dbReference type="InterPro" id="IPR001296">
    <property type="entry name" value="Glyco_trans_1"/>
</dbReference>
<evidence type="ECO:0000259" key="3">
    <source>
        <dbReference type="Pfam" id="PF00534"/>
    </source>
</evidence>
<dbReference type="Pfam" id="PF00534">
    <property type="entry name" value="Glycos_transf_1"/>
    <property type="match status" value="1"/>
</dbReference>
<protein>
    <submittedName>
        <fullName evidence="5">Glycosyltransferase family 4 protein</fullName>
        <ecNumber evidence="5">2.4.-.-</ecNumber>
    </submittedName>
</protein>
<dbReference type="Pfam" id="PF13439">
    <property type="entry name" value="Glyco_transf_4"/>
    <property type="match status" value="1"/>
</dbReference>
<keyword evidence="1 5" id="KW-0328">Glycosyltransferase</keyword>
<dbReference type="CDD" id="cd03801">
    <property type="entry name" value="GT4_PimA-like"/>
    <property type="match status" value="1"/>
</dbReference>
<dbReference type="SUPFAM" id="SSF53756">
    <property type="entry name" value="UDP-Glycosyltransferase/glycogen phosphorylase"/>
    <property type="match status" value="1"/>
</dbReference>
<dbReference type="PANTHER" id="PTHR12526:SF510">
    <property type="entry name" value="D-INOSITOL 3-PHOSPHATE GLYCOSYLTRANSFERASE"/>
    <property type="match status" value="1"/>
</dbReference>
<sequence>MSGVLVLARSLPLHHAGGMESVTWDLCRALAARGTDVTVVTTRVPGHPAEFDRDGVRVRALPGTVPGRYSRSWWAASRAAVAPDLTRGAGGVLSVSAGGFGVLDLAQAAGARCVLQAHGTSLDEIASKLGGRRLKPLVSLPRSVSGLVKDVATYRRFDDVVAVGPGVARSLTRFPLGRAAGMPPVHLVENGVDTGVFRPDPVARSRVRAELPADGTVLVVVGRLHPQKRVDRSVRLLREFPDATLVLAGDGPDRAALGDLARGLGVQDRVRFLGAIDRARVPAVLAAADVSLLTSQWREGLPMAVLESLACGTPAVTSRTTAPVEGTDVARVDTGDPAALAAAVRTVLARGRSGGSLLPERYALTRVATRYAGLLGTR</sequence>
<feature type="domain" description="Glycosyl transferase family 1" evidence="3">
    <location>
        <begin position="208"/>
        <end position="349"/>
    </location>
</feature>
<dbReference type="EMBL" id="JBGGTQ010000006">
    <property type="protein sequence ID" value="MEZ0493339.1"/>
    <property type="molecule type" value="Genomic_DNA"/>
</dbReference>
<evidence type="ECO:0000259" key="4">
    <source>
        <dbReference type="Pfam" id="PF13439"/>
    </source>
</evidence>
<dbReference type="InterPro" id="IPR028098">
    <property type="entry name" value="Glyco_trans_4-like_N"/>
</dbReference>
<comment type="caution">
    <text evidence="5">The sequence shown here is derived from an EMBL/GenBank/DDBJ whole genome shotgun (WGS) entry which is preliminary data.</text>
</comment>
<dbReference type="GO" id="GO:0016757">
    <property type="term" value="F:glycosyltransferase activity"/>
    <property type="evidence" value="ECO:0007669"/>
    <property type="project" value="UniProtKB-KW"/>
</dbReference>
<evidence type="ECO:0000313" key="5">
    <source>
        <dbReference type="EMBL" id="MEZ0493339.1"/>
    </source>
</evidence>
<gene>
    <name evidence="5" type="ORF">AB2L28_13950</name>
</gene>
<organism evidence="5 6">
    <name type="scientific">Kineococcus mangrovi</name>
    <dbReference type="NCBI Taxonomy" id="1660183"/>
    <lineage>
        <taxon>Bacteria</taxon>
        <taxon>Bacillati</taxon>
        <taxon>Actinomycetota</taxon>
        <taxon>Actinomycetes</taxon>
        <taxon>Kineosporiales</taxon>
        <taxon>Kineosporiaceae</taxon>
        <taxon>Kineococcus</taxon>
    </lineage>
</organism>
<dbReference type="RefSeq" id="WP_370719584.1">
    <property type="nucleotide sequence ID" value="NZ_JBGGTQ010000006.1"/>
</dbReference>
<proteinExistence type="predicted"/>
<feature type="domain" description="Glycosyltransferase subfamily 4-like N-terminal" evidence="4">
    <location>
        <begin position="17"/>
        <end position="194"/>
    </location>
</feature>
<name>A0ABV4I3S4_9ACTN</name>
<evidence type="ECO:0000256" key="2">
    <source>
        <dbReference type="ARBA" id="ARBA00022679"/>
    </source>
</evidence>
<dbReference type="PANTHER" id="PTHR12526">
    <property type="entry name" value="GLYCOSYLTRANSFERASE"/>
    <property type="match status" value="1"/>
</dbReference>
<keyword evidence="6" id="KW-1185">Reference proteome</keyword>
<evidence type="ECO:0000256" key="1">
    <source>
        <dbReference type="ARBA" id="ARBA00022676"/>
    </source>
</evidence>
<keyword evidence="2 5" id="KW-0808">Transferase</keyword>
<dbReference type="EC" id="2.4.-.-" evidence="5"/>
<dbReference type="Gene3D" id="3.40.50.2000">
    <property type="entry name" value="Glycogen Phosphorylase B"/>
    <property type="match status" value="2"/>
</dbReference>
<accession>A0ABV4I3S4</accession>